<evidence type="ECO:0000256" key="5">
    <source>
        <dbReference type="ARBA" id="ARBA00023136"/>
    </source>
</evidence>
<dbReference type="GO" id="GO:0001671">
    <property type="term" value="F:ATPase activator activity"/>
    <property type="evidence" value="ECO:0007669"/>
    <property type="project" value="TreeGrafter"/>
</dbReference>
<evidence type="ECO:0000313" key="11">
    <source>
        <dbReference type="Proteomes" id="UP001347796"/>
    </source>
</evidence>
<feature type="domain" description="V-type proton ATPase subunit S1 luminal" evidence="8">
    <location>
        <begin position="237"/>
        <end position="383"/>
    </location>
</feature>
<comment type="subcellular location">
    <subcellularLocation>
        <location evidence="1">Membrane</location>
        <topology evidence="1">Single-pass membrane protein</topology>
    </subcellularLocation>
</comment>
<dbReference type="InterPro" id="IPR008388">
    <property type="entry name" value="Ac45_acc_su"/>
</dbReference>
<reference evidence="10 11" key="1">
    <citation type="submission" date="2024-01" db="EMBL/GenBank/DDBJ databases">
        <title>The genome of the rayed Mediterranean limpet Patella caerulea (Linnaeus, 1758).</title>
        <authorList>
            <person name="Anh-Thu Weber A."/>
            <person name="Halstead-Nussloch G."/>
        </authorList>
    </citation>
    <scope>NUCLEOTIDE SEQUENCE [LARGE SCALE GENOMIC DNA]</scope>
    <source>
        <strain evidence="10">AATW-2023a</strain>
        <tissue evidence="10">Whole specimen</tissue>
    </source>
</reference>
<evidence type="ECO:0000256" key="6">
    <source>
        <dbReference type="SAM" id="Phobius"/>
    </source>
</evidence>
<gene>
    <name evidence="10" type="ORF">SNE40_015336</name>
</gene>
<sequence length="451" mass="49945">MVDVFFKIKMFLVLSTLFSIALADNVPVLMWSPSRPLSDLPQPFAGNTIDHGTFHQSYLSPLSSTDNQHVVVFLQDKLNINDFAKYADIYNPYSDGGAFKNIKALMEEQFSVHIPSVKLPTTAISDLKESFKGRQHTIESSSDIPSLPLGDGKCHLILVILPSTGKAGNEEKAFRNNDVIVNDVVKELKKRSIKYTAVYTAESSQTKPVESKYTGRRLLASADAKNTSIFINVTSDIFFYARKITIIQVNPKGSNMNFSIDGVVKADSSGSKMGNTTGEFSLAYVNVPAANGSQTYGVTIKFALTKNNAYRLKISNFTLTLANKTGGGGGSDEEMDMDIKSLDLNFPLLFSYHCSGFNVKQSNRTKDGSYFQLSIDGLQFQVFGLPGQPRDQFGDAWDCVPFFTTAIWMALFYALIFIVILYFGIYMMFNLSTMDRFDDPKGKTITVNASD</sequence>
<dbReference type="GO" id="GO:0030641">
    <property type="term" value="P:regulation of cellular pH"/>
    <property type="evidence" value="ECO:0007669"/>
    <property type="project" value="TreeGrafter"/>
</dbReference>
<evidence type="ECO:0000313" key="10">
    <source>
        <dbReference type="EMBL" id="KAK6177180.1"/>
    </source>
</evidence>
<dbReference type="Proteomes" id="UP001347796">
    <property type="component" value="Unassembled WGS sequence"/>
</dbReference>
<dbReference type="AlphaFoldDB" id="A0AAN8PV14"/>
<evidence type="ECO:0008006" key="12">
    <source>
        <dbReference type="Google" id="ProtNLM"/>
    </source>
</evidence>
<evidence type="ECO:0000259" key="8">
    <source>
        <dbReference type="Pfam" id="PF05827"/>
    </source>
</evidence>
<dbReference type="PANTHER" id="PTHR12471:SF7">
    <property type="entry name" value="V-TYPE PROTON ATPASE SUBUNIT S1"/>
    <property type="match status" value="1"/>
</dbReference>
<feature type="domain" description="V-type proton ATPase subunit S1/VOA1 transmembrane" evidence="9">
    <location>
        <begin position="401"/>
        <end position="439"/>
    </location>
</feature>
<feature type="transmembrane region" description="Helical" evidence="6">
    <location>
        <begin position="406"/>
        <end position="429"/>
    </location>
</feature>
<keyword evidence="11" id="KW-1185">Reference proteome</keyword>
<comment type="similarity">
    <text evidence="2">Belongs to the vacuolar ATPase subunit S1 family.</text>
</comment>
<dbReference type="PANTHER" id="PTHR12471">
    <property type="entry name" value="VACUOLAR ATP SYNTHASE SUBUNIT S1"/>
    <property type="match status" value="1"/>
</dbReference>
<feature type="signal peptide" evidence="7">
    <location>
        <begin position="1"/>
        <end position="23"/>
    </location>
</feature>
<comment type="caution">
    <text evidence="10">The sequence shown here is derived from an EMBL/GenBank/DDBJ whole genome shotgun (WGS) entry which is preliminary data.</text>
</comment>
<protein>
    <recommendedName>
        <fullName evidence="12">V-type proton ATPase subunit S1</fullName>
    </recommendedName>
</protein>
<evidence type="ECO:0000256" key="7">
    <source>
        <dbReference type="SAM" id="SignalP"/>
    </source>
</evidence>
<dbReference type="Pfam" id="PF20520">
    <property type="entry name" value="Ac45-VOA1_TM"/>
    <property type="match status" value="1"/>
</dbReference>
<name>A0AAN8PV14_PATCE</name>
<organism evidence="10 11">
    <name type="scientific">Patella caerulea</name>
    <name type="common">Rayed Mediterranean limpet</name>
    <dbReference type="NCBI Taxonomy" id="87958"/>
    <lineage>
        <taxon>Eukaryota</taxon>
        <taxon>Metazoa</taxon>
        <taxon>Spiralia</taxon>
        <taxon>Lophotrochozoa</taxon>
        <taxon>Mollusca</taxon>
        <taxon>Gastropoda</taxon>
        <taxon>Patellogastropoda</taxon>
        <taxon>Patelloidea</taxon>
        <taxon>Patellidae</taxon>
        <taxon>Patella</taxon>
    </lineage>
</organism>
<keyword evidence="4 6" id="KW-1133">Transmembrane helix</keyword>
<evidence type="ECO:0000256" key="1">
    <source>
        <dbReference type="ARBA" id="ARBA00004167"/>
    </source>
</evidence>
<feature type="chain" id="PRO_5042860114" description="V-type proton ATPase subunit S1" evidence="7">
    <location>
        <begin position="24"/>
        <end position="451"/>
    </location>
</feature>
<evidence type="ECO:0000256" key="2">
    <source>
        <dbReference type="ARBA" id="ARBA00009037"/>
    </source>
</evidence>
<dbReference type="Pfam" id="PF05827">
    <property type="entry name" value="VAS1_LD"/>
    <property type="match status" value="1"/>
</dbReference>
<evidence type="ECO:0000256" key="3">
    <source>
        <dbReference type="ARBA" id="ARBA00022692"/>
    </source>
</evidence>
<evidence type="ECO:0000256" key="4">
    <source>
        <dbReference type="ARBA" id="ARBA00022989"/>
    </source>
</evidence>
<evidence type="ECO:0000259" key="9">
    <source>
        <dbReference type="Pfam" id="PF20520"/>
    </source>
</evidence>
<keyword evidence="3 6" id="KW-0812">Transmembrane</keyword>
<accession>A0AAN8PV14</accession>
<dbReference type="GO" id="GO:0033176">
    <property type="term" value="C:proton-transporting V-type ATPase complex"/>
    <property type="evidence" value="ECO:0007669"/>
    <property type="project" value="TreeGrafter"/>
</dbReference>
<keyword evidence="5 6" id="KW-0472">Membrane</keyword>
<proteinExistence type="inferred from homology"/>
<dbReference type="InterPro" id="IPR046756">
    <property type="entry name" value="VAS1/VOA1_TM"/>
</dbReference>
<dbReference type="InterPro" id="IPR046755">
    <property type="entry name" value="VAS1_LD"/>
</dbReference>
<dbReference type="EMBL" id="JAZGQO010000010">
    <property type="protein sequence ID" value="KAK6177180.1"/>
    <property type="molecule type" value="Genomic_DNA"/>
</dbReference>
<keyword evidence="7" id="KW-0732">Signal</keyword>